<sequence>MPRRKIEIKKIEDKAAKQVTFSKRRKGLFKKAKELAIMCGADVGVIAISDTNKLYTSEENENPTSIDEIIERWEADQAPEDPLDLLDVEEEVQRLRIKCAEEDLIVSQMQGKNLGNLSMEQLNQLEEMQQNALKCVKAKEREYYEKKIDELQNKLAIENVAHQEGASSNSVVTPNENREDALDLTLRLGR</sequence>
<dbReference type="GO" id="GO:0003677">
    <property type="term" value="F:DNA binding"/>
    <property type="evidence" value="ECO:0007669"/>
    <property type="project" value="UniProtKB-KW"/>
</dbReference>
<dbReference type="SMART" id="SM00432">
    <property type="entry name" value="MADS"/>
    <property type="match status" value="1"/>
</dbReference>
<evidence type="ECO:0000256" key="4">
    <source>
        <dbReference type="ARBA" id="ARBA00023163"/>
    </source>
</evidence>
<dbReference type="Gene3D" id="3.40.1810.10">
    <property type="entry name" value="Transcription factor, MADS-box"/>
    <property type="match status" value="1"/>
</dbReference>
<keyword evidence="9" id="KW-1185">Reference proteome</keyword>
<keyword evidence="6" id="KW-0175">Coiled coil</keyword>
<reference evidence="8" key="1">
    <citation type="submission" date="2020-01" db="EMBL/GenBank/DDBJ databases">
        <title>Genome sequence of Kobresia littledalei, the first chromosome-level genome in the family Cyperaceae.</title>
        <authorList>
            <person name="Qu G."/>
        </authorList>
    </citation>
    <scope>NUCLEOTIDE SEQUENCE</scope>
    <source>
        <strain evidence="8">C.B.Clarke</strain>
        <tissue evidence="8">Leaf</tissue>
    </source>
</reference>
<dbReference type="AlphaFoldDB" id="A0A833QVN2"/>
<evidence type="ECO:0000313" key="9">
    <source>
        <dbReference type="Proteomes" id="UP000623129"/>
    </source>
</evidence>
<accession>A0A833QVN2</accession>
<evidence type="ECO:0000256" key="2">
    <source>
        <dbReference type="ARBA" id="ARBA00023015"/>
    </source>
</evidence>
<evidence type="ECO:0000256" key="3">
    <source>
        <dbReference type="ARBA" id="ARBA00023125"/>
    </source>
</evidence>
<evidence type="ECO:0000313" key="8">
    <source>
        <dbReference type="EMBL" id="KAF3326492.1"/>
    </source>
</evidence>
<dbReference type="PROSITE" id="PS50066">
    <property type="entry name" value="MADS_BOX_2"/>
    <property type="match status" value="1"/>
</dbReference>
<dbReference type="InterPro" id="IPR002100">
    <property type="entry name" value="TF_MADSbox"/>
</dbReference>
<dbReference type="PANTHER" id="PTHR48019">
    <property type="entry name" value="SERUM RESPONSE FACTOR HOMOLOG"/>
    <property type="match status" value="1"/>
</dbReference>
<keyword evidence="2" id="KW-0805">Transcription regulation</keyword>
<dbReference type="SUPFAM" id="SSF55455">
    <property type="entry name" value="SRF-like"/>
    <property type="match status" value="1"/>
</dbReference>
<feature type="coiled-coil region" evidence="6">
    <location>
        <begin position="119"/>
        <end position="161"/>
    </location>
</feature>
<evidence type="ECO:0000256" key="5">
    <source>
        <dbReference type="ARBA" id="ARBA00023242"/>
    </source>
</evidence>
<protein>
    <submittedName>
        <fullName evidence="8">MADS-box transcription factor 22</fullName>
    </submittedName>
</protein>
<evidence type="ECO:0000256" key="6">
    <source>
        <dbReference type="SAM" id="Coils"/>
    </source>
</evidence>
<dbReference type="GO" id="GO:0005634">
    <property type="term" value="C:nucleus"/>
    <property type="evidence" value="ECO:0007669"/>
    <property type="project" value="UniProtKB-SubCell"/>
</dbReference>
<dbReference type="Pfam" id="PF00319">
    <property type="entry name" value="SRF-TF"/>
    <property type="match status" value="1"/>
</dbReference>
<name>A0A833QVN2_9POAL</name>
<evidence type="ECO:0000259" key="7">
    <source>
        <dbReference type="PROSITE" id="PS50066"/>
    </source>
</evidence>
<evidence type="ECO:0000256" key="1">
    <source>
        <dbReference type="ARBA" id="ARBA00004123"/>
    </source>
</evidence>
<organism evidence="8 9">
    <name type="scientific">Carex littledalei</name>
    <dbReference type="NCBI Taxonomy" id="544730"/>
    <lineage>
        <taxon>Eukaryota</taxon>
        <taxon>Viridiplantae</taxon>
        <taxon>Streptophyta</taxon>
        <taxon>Embryophyta</taxon>
        <taxon>Tracheophyta</taxon>
        <taxon>Spermatophyta</taxon>
        <taxon>Magnoliopsida</taxon>
        <taxon>Liliopsida</taxon>
        <taxon>Poales</taxon>
        <taxon>Cyperaceae</taxon>
        <taxon>Cyperoideae</taxon>
        <taxon>Cariceae</taxon>
        <taxon>Carex</taxon>
        <taxon>Carex subgen. Euthyceras</taxon>
    </lineage>
</organism>
<keyword evidence="3" id="KW-0238">DNA-binding</keyword>
<keyword evidence="5" id="KW-0539">Nucleus</keyword>
<proteinExistence type="predicted"/>
<dbReference type="EMBL" id="SWLB01000018">
    <property type="protein sequence ID" value="KAF3326492.1"/>
    <property type="molecule type" value="Genomic_DNA"/>
</dbReference>
<dbReference type="InterPro" id="IPR036879">
    <property type="entry name" value="TF_MADSbox_sf"/>
</dbReference>
<dbReference type="PRINTS" id="PR00404">
    <property type="entry name" value="MADSDOMAIN"/>
</dbReference>
<comment type="subcellular location">
    <subcellularLocation>
        <location evidence="1">Nucleus</location>
    </subcellularLocation>
</comment>
<dbReference type="GO" id="GO:0046983">
    <property type="term" value="F:protein dimerization activity"/>
    <property type="evidence" value="ECO:0007669"/>
    <property type="project" value="InterPro"/>
</dbReference>
<dbReference type="OrthoDB" id="1933443at2759"/>
<gene>
    <name evidence="8" type="ORF">FCM35_KLT08122</name>
</gene>
<dbReference type="Proteomes" id="UP000623129">
    <property type="component" value="Unassembled WGS sequence"/>
</dbReference>
<keyword evidence="4" id="KW-0804">Transcription</keyword>
<dbReference type="InterPro" id="IPR050142">
    <property type="entry name" value="MADS-box/MEF2_TF"/>
</dbReference>
<comment type="caution">
    <text evidence="8">The sequence shown here is derived from an EMBL/GenBank/DDBJ whole genome shotgun (WGS) entry which is preliminary data.</text>
</comment>
<feature type="domain" description="MADS-box" evidence="7">
    <location>
        <begin position="1"/>
        <end position="61"/>
    </location>
</feature>